<dbReference type="Pfam" id="PF21530">
    <property type="entry name" value="Pif1_2B_dom"/>
    <property type="match status" value="1"/>
</dbReference>
<dbReference type="PANTHER" id="PTHR10492:SF93">
    <property type="entry name" value="ATP-DEPENDENT DNA HELICASE"/>
    <property type="match status" value="1"/>
</dbReference>
<dbReference type="PANTHER" id="PTHR10492">
    <property type="match status" value="1"/>
</dbReference>
<gene>
    <name evidence="2" type="ORF">Tci_366510</name>
</gene>
<sequence length="120" mass="13092">DGELGEANDGDVLIDVPEELLIETDDDPATLAPTNEVVDTINDLLLNKFPGEEMVYLSCDSIDKTKRGSAIDEAIFSLEFINGLKFSGVPNHILALKVGVSIMLLRNIDQANGFCNRTRL</sequence>
<evidence type="ECO:0000259" key="1">
    <source>
        <dbReference type="Pfam" id="PF21530"/>
    </source>
</evidence>
<dbReference type="EMBL" id="BKCJ010140809">
    <property type="protein sequence ID" value="GEX94535.1"/>
    <property type="molecule type" value="Genomic_DNA"/>
</dbReference>
<comment type="caution">
    <text evidence="2">The sequence shown here is derived from an EMBL/GenBank/DDBJ whole genome shotgun (WGS) entry which is preliminary data.</text>
</comment>
<feature type="non-terminal residue" evidence="2">
    <location>
        <position position="1"/>
    </location>
</feature>
<feature type="domain" description="DNA helicase Pif1-like 2B" evidence="1">
    <location>
        <begin position="79"/>
        <end position="120"/>
    </location>
</feature>
<dbReference type="AlphaFoldDB" id="A0A699HDR5"/>
<proteinExistence type="predicted"/>
<evidence type="ECO:0000313" key="2">
    <source>
        <dbReference type="EMBL" id="GEX94535.1"/>
    </source>
</evidence>
<reference evidence="2" key="1">
    <citation type="journal article" date="2019" name="Sci. Rep.">
        <title>Draft genome of Tanacetum cinerariifolium, the natural source of mosquito coil.</title>
        <authorList>
            <person name="Yamashiro T."/>
            <person name="Shiraishi A."/>
            <person name="Satake H."/>
            <person name="Nakayama K."/>
        </authorList>
    </citation>
    <scope>NUCLEOTIDE SEQUENCE</scope>
</reference>
<accession>A0A699HDR5</accession>
<organism evidence="2">
    <name type="scientific">Tanacetum cinerariifolium</name>
    <name type="common">Dalmatian daisy</name>
    <name type="synonym">Chrysanthemum cinerariifolium</name>
    <dbReference type="NCBI Taxonomy" id="118510"/>
    <lineage>
        <taxon>Eukaryota</taxon>
        <taxon>Viridiplantae</taxon>
        <taxon>Streptophyta</taxon>
        <taxon>Embryophyta</taxon>
        <taxon>Tracheophyta</taxon>
        <taxon>Spermatophyta</taxon>
        <taxon>Magnoliopsida</taxon>
        <taxon>eudicotyledons</taxon>
        <taxon>Gunneridae</taxon>
        <taxon>Pentapetalae</taxon>
        <taxon>asterids</taxon>
        <taxon>campanulids</taxon>
        <taxon>Asterales</taxon>
        <taxon>Asteraceae</taxon>
        <taxon>Asteroideae</taxon>
        <taxon>Anthemideae</taxon>
        <taxon>Anthemidinae</taxon>
        <taxon>Tanacetum</taxon>
    </lineage>
</organism>
<protein>
    <recommendedName>
        <fullName evidence="1">DNA helicase Pif1-like 2B domain-containing protein</fullName>
    </recommendedName>
</protein>
<dbReference type="InterPro" id="IPR049163">
    <property type="entry name" value="Pif1-like_2B_dom"/>
</dbReference>
<dbReference type="SUPFAM" id="SSF52540">
    <property type="entry name" value="P-loop containing nucleoside triphosphate hydrolases"/>
    <property type="match status" value="1"/>
</dbReference>
<name>A0A699HDR5_TANCI</name>
<dbReference type="InterPro" id="IPR027417">
    <property type="entry name" value="P-loop_NTPase"/>
</dbReference>